<dbReference type="EMBL" id="CP064795">
    <property type="protein sequence ID" value="QPG05211.1"/>
    <property type="molecule type" value="Genomic_DNA"/>
</dbReference>
<name>A0A7S9HCF0_9ALTE</name>
<dbReference type="RefSeq" id="WP_195810302.1">
    <property type="nucleotide sequence ID" value="NZ_CP064795.1"/>
</dbReference>
<dbReference type="KEGG" id="smaa:IT774_13945"/>
<sequence length="315" mass="35260">MYLLSGNGIHFILDVIVAKKGRLENKMKILIIVFVSILTGCSANNVSRDKTANVAESNQAGFPGNTEEISEMGYPVGTWEGIEQKTGELKVLKLTSSNRHTLATYKIAFGLKLISEIHFDDNAITCGKFDCHILTTTQRGLPYKVSVTQHAGEDFEVVEAKKLKTKEIYSSSYTLKKAAKLTIPEQFHQHASEDVNLNKADYASAWYGFWVGVLEPSGYEDLKVVSLRFLPDELARFTVYTPGLPGRAEMNFNPTDIKQDRGEFITKLEGSLFANELIMRPTIGGIEGSYKLRLPRYPETLTAHGDFRLLKVKER</sequence>
<evidence type="ECO:0000313" key="2">
    <source>
        <dbReference type="Proteomes" id="UP000595095"/>
    </source>
</evidence>
<organism evidence="1 2">
    <name type="scientific">Salinimonas marina</name>
    <dbReference type="NCBI Taxonomy" id="2785918"/>
    <lineage>
        <taxon>Bacteria</taxon>
        <taxon>Pseudomonadati</taxon>
        <taxon>Pseudomonadota</taxon>
        <taxon>Gammaproteobacteria</taxon>
        <taxon>Alteromonadales</taxon>
        <taxon>Alteromonadaceae</taxon>
        <taxon>Alteromonas/Salinimonas group</taxon>
        <taxon>Salinimonas</taxon>
    </lineage>
</organism>
<gene>
    <name evidence="1" type="ORF">IT774_13945</name>
</gene>
<proteinExistence type="predicted"/>
<dbReference type="Proteomes" id="UP000595095">
    <property type="component" value="Chromosome"/>
</dbReference>
<dbReference type="AlphaFoldDB" id="A0A7S9HCF0"/>
<reference evidence="1 2" key="1">
    <citation type="submission" date="2020-11" db="EMBL/GenBank/DDBJ databases">
        <title>Complete genome sequence for Salinimonas sp. strain G2-b.</title>
        <authorList>
            <person name="Park S.-J."/>
        </authorList>
    </citation>
    <scope>NUCLEOTIDE SEQUENCE [LARGE SCALE GENOMIC DNA]</scope>
    <source>
        <strain evidence="1 2">G2-b</strain>
    </source>
</reference>
<evidence type="ECO:0000313" key="1">
    <source>
        <dbReference type="EMBL" id="QPG05211.1"/>
    </source>
</evidence>
<protein>
    <submittedName>
        <fullName evidence="1">Uncharacterized protein</fullName>
    </submittedName>
</protein>
<accession>A0A7S9HCF0</accession>
<keyword evidence="2" id="KW-1185">Reference proteome</keyword>